<evidence type="ECO:0000313" key="2">
    <source>
        <dbReference type="Proteomes" id="UP001457282"/>
    </source>
</evidence>
<evidence type="ECO:0000313" key="1">
    <source>
        <dbReference type="EMBL" id="KAK9901026.1"/>
    </source>
</evidence>
<protein>
    <submittedName>
        <fullName evidence="1">Uncharacterized protein</fullName>
    </submittedName>
</protein>
<organism evidence="1 2">
    <name type="scientific">Rubus argutus</name>
    <name type="common">Southern blackberry</name>
    <dbReference type="NCBI Taxonomy" id="59490"/>
    <lineage>
        <taxon>Eukaryota</taxon>
        <taxon>Viridiplantae</taxon>
        <taxon>Streptophyta</taxon>
        <taxon>Embryophyta</taxon>
        <taxon>Tracheophyta</taxon>
        <taxon>Spermatophyta</taxon>
        <taxon>Magnoliopsida</taxon>
        <taxon>eudicotyledons</taxon>
        <taxon>Gunneridae</taxon>
        <taxon>Pentapetalae</taxon>
        <taxon>rosids</taxon>
        <taxon>fabids</taxon>
        <taxon>Rosales</taxon>
        <taxon>Rosaceae</taxon>
        <taxon>Rosoideae</taxon>
        <taxon>Rosoideae incertae sedis</taxon>
        <taxon>Rubus</taxon>
    </lineage>
</organism>
<gene>
    <name evidence="1" type="ORF">M0R45_002316</name>
</gene>
<sequence length="129" mass="14401">MKPVVVERCEAWSGDRVWSVRARVRAGLGLAAVDLVSGDGFGWWFDCDWCLGCELEAENGEVMIVSVSGARLQETAAVERRSETVMVMTMIECSELKLCCLVESGPHGDGDCMFREVHNGALSTWWQWR</sequence>
<accession>A0AAW1VEE2</accession>
<proteinExistence type="predicted"/>
<name>A0AAW1VEE2_RUBAR</name>
<comment type="caution">
    <text evidence="1">The sequence shown here is derived from an EMBL/GenBank/DDBJ whole genome shotgun (WGS) entry which is preliminary data.</text>
</comment>
<reference evidence="1 2" key="1">
    <citation type="journal article" date="2023" name="G3 (Bethesda)">
        <title>A chromosome-length genome assembly and annotation of blackberry (Rubus argutus, cv. 'Hillquist').</title>
        <authorList>
            <person name="Bruna T."/>
            <person name="Aryal R."/>
            <person name="Dudchenko O."/>
            <person name="Sargent D.J."/>
            <person name="Mead D."/>
            <person name="Buti M."/>
            <person name="Cavallini A."/>
            <person name="Hytonen T."/>
            <person name="Andres J."/>
            <person name="Pham M."/>
            <person name="Weisz D."/>
            <person name="Mascagni F."/>
            <person name="Usai G."/>
            <person name="Natali L."/>
            <person name="Bassil N."/>
            <person name="Fernandez G.E."/>
            <person name="Lomsadze A."/>
            <person name="Armour M."/>
            <person name="Olukolu B."/>
            <person name="Poorten T."/>
            <person name="Britton C."/>
            <person name="Davik J."/>
            <person name="Ashrafi H."/>
            <person name="Aiden E.L."/>
            <person name="Borodovsky M."/>
            <person name="Worthington M."/>
        </authorList>
    </citation>
    <scope>NUCLEOTIDE SEQUENCE [LARGE SCALE GENOMIC DNA]</scope>
    <source>
        <strain evidence="1">PI 553951</strain>
    </source>
</reference>
<keyword evidence="2" id="KW-1185">Reference proteome</keyword>
<dbReference type="Proteomes" id="UP001457282">
    <property type="component" value="Unassembled WGS sequence"/>
</dbReference>
<dbReference type="EMBL" id="JBEDUW010000341">
    <property type="protein sequence ID" value="KAK9901026.1"/>
    <property type="molecule type" value="Genomic_DNA"/>
</dbReference>
<dbReference type="AlphaFoldDB" id="A0AAW1VEE2"/>